<name>A0A382T9C4_9ZZZZ</name>
<evidence type="ECO:0000313" key="2">
    <source>
        <dbReference type="EMBL" id="SVD18345.1"/>
    </source>
</evidence>
<organism evidence="2">
    <name type="scientific">marine metagenome</name>
    <dbReference type="NCBI Taxonomy" id="408172"/>
    <lineage>
        <taxon>unclassified sequences</taxon>
        <taxon>metagenomes</taxon>
        <taxon>ecological metagenomes</taxon>
    </lineage>
</organism>
<protein>
    <recommendedName>
        <fullName evidence="3">MORN repeat-containing protein</fullName>
    </recommendedName>
</protein>
<keyword evidence="1" id="KW-0677">Repeat</keyword>
<dbReference type="EMBL" id="UINC01134666">
    <property type="protein sequence ID" value="SVD18345.1"/>
    <property type="molecule type" value="Genomic_DNA"/>
</dbReference>
<proteinExistence type="predicted"/>
<dbReference type="Gene3D" id="2.20.110.10">
    <property type="entry name" value="Histone H3 K4-specific methyltransferase SET7/9 N-terminal domain"/>
    <property type="match status" value="1"/>
</dbReference>
<accession>A0A382T9C4</accession>
<dbReference type="SMART" id="SM00698">
    <property type="entry name" value="MORN"/>
    <property type="match status" value="1"/>
</dbReference>
<dbReference type="Pfam" id="PF02493">
    <property type="entry name" value="MORN"/>
    <property type="match status" value="2"/>
</dbReference>
<evidence type="ECO:0000256" key="1">
    <source>
        <dbReference type="ARBA" id="ARBA00022737"/>
    </source>
</evidence>
<dbReference type="SUPFAM" id="SSF82185">
    <property type="entry name" value="Histone H3 K4-specific methyltransferase SET7/9 N-terminal domain"/>
    <property type="match status" value="1"/>
</dbReference>
<sequence length="55" mass="6378">MIDDMSDNSKKVLFLREEYADGEGTFKYGKRNKYEGQWKNGQKDGFGVHTLSDRS</sequence>
<feature type="non-terminal residue" evidence="2">
    <location>
        <position position="55"/>
    </location>
</feature>
<dbReference type="AlphaFoldDB" id="A0A382T9C4"/>
<evidence type="ECO:0008006" key="3">
    <source>
        <dbReference type="Google" id="ProtNLM"/>
    </source>
</evidence>
<reference evidence="2" key="1">
    <citation type="submission" date="2018-05" db="EMBL/GenBank/DDBJ databases">
        <authorList>
            <person name="Lanie J.A."/>
            <person name="Ng W.-L."/>
            <person name="Kazmierczak K.M."/>
            <person name="Andrzejewski T.M."/>
            <person name="Davidsen T.M."/>
            <person name="Wayne K.J."/>
            <person name="Tettelin H."/>
            <person name="Glass J.I."/>
            <person name="Rusch D."/>
            <person name="Podicherti R."/>
            <person name="Tsui H.-C.T."/>
            <person name="Winkler M.E."/>
        </authorList>
    </citation>
    <scope>NUCLEOTIDE SEQUENCE</scope>
</reference>
<dbReference type="InterPro" id="IPR003409">
    <property type="entry name" value="MORN"/>
</dbReference>
<gene>
    <name evidence="2" type="ORF">METZ01_LOCUS371199</name>
</gene>